<feature type="region of interest" description="Disordered" evidence="1">
    <location>
        <begin position="39"/>
        <end position="81"/>
    </location>
</feature>
<sequence length="242" mass="24657">MKTKKIISLTALALIMSSTGASTVFAADGGTYDSNGVITYTPSTKPTDPVDPTDPTKPVTPIDPTDPTGPKPGTNGPLSIDYASSFDFGSQEITSSDKTYNAKANPLSDGSTRPNWVQVTDNRGSLAGWSLSVQATEFTNGSTGTGSVLTGAKMTLSNGRVVTNSESPANKSVSSVTLTPGASSGTILGATAGSGSGTNLLAWGDDTTKDSSVSLFVPGKATKLATTYKSTLTWTLTDTPAN</sequence>
<evidence type="ECO:0000313" key="4">
    <source>
        <dbReference type="EMBL" id="EKF51516.1"/>
    </source>
</evidence>
<dbReference type="PATRIC" id="fig|1231377.3.peg.1102"/>
<dbReference type="Pfam" id="PF13731">
    <property type="entry name" value="WxL"/>
    <property type="match status" value="1"/>
</dbReference>
<protein>
    <recommendedName>
        <fullName evidence="3">WxL domain-containing protein</fullName>
    </recommendedName>
</protein>
<name>K2PVR7_9LACT</name>
<feature type="compositionally biased region" description="Low complexity" evidence="1">
    <location>
        <begin position="56"/>
        <end position="77"/>
    </location>
</feature>
<feature type="signal peptide" evidence="2">
    <location>
        <begin position="1"/>
        <end position="26"/>
    </location>
</feature>
<evidence type="ECO:0000313" key="5">
    <source>
        <dbReference type="Proteomes" id="UP000006787"/>
    </source>
</evidence>
<accession>K2PVR7</accession>
<dbReference type="EMBL" id="AMQS01000013">
    <property type="protein sequence ID" value="EKF51516.1"/>
    <property type="molecule type" value="Genomic_DNA"/>
</dbReference>
<organism evidence="4 5">
    <name type="scientific">Lactococcus garvieae DCC43</name>
    <dbReference type="NCBI Taxonomy" id="1231377"/>
    <lineage>
        <taxon>Bacteria</taxon>
        <taxon>Bacillati</taxon>
        <taxon>Bacillota</taxon>
        <taxon>Bacilli</taxon>
        <taxon>Lactobacillales</taxon>
        <taxon>Streptococcaceae</taxon>
        <taxon>Lactococcus</taxon>
    </lineage>
</organism>
<gene>
    <name evidence="4" type="ORF">C426_1103</name>
</gene>
<dbReference type="eggNOG" id="COG4886">
    <property type="taxonomic scope" value="Bacteria"/>
</dbReference>
<evidence type="ECO:0000256" key="1">
    <source>
        <dbReference type="SAM" id="MobiDB-lite"/>
    </source>
</evidence>
<dbReference type="AlphaFoldDB" id="K2PVR7"/>
<feature type="chain" id="PRO_5003862905" description="WxL domain-containing protein" evidence="2">
    <location>
        <begin position="27"/>
        <end position="242"/>
    </location>
</feature>
<dbReference type="InterPro" id="IPR027994">
    <property type="entry name" value="WxL_dom"/>
</dbReference>
<reference evidence="4 5" key="1">
    <citation type="journal article" date="2012" name="J. Bacteriol.">
        <title>Genome Sequence of the Bacteriocin-Producing Strain Lactococcus garvieae DCC43.</title>
        <authorList>
            <person name="Gabrielsen C."/>
            <person name="Brede D.A."/>
            <person name="Hernandez P.E."/>
            <person name="Nes I.F."/>
            <person name="Diep D.B."/>
        </authorList>
    </citation>
    <scope>NUCLEOTIDE SEQUENCE [LARGE SCALE GENOMIC DNA]</scope>
    <source>
        <strain evidence="4 5">DCC43</strain>
    </source>
</reference>
<dbReference type="RefSeq" id="WP_003135577.1">
    <property type="nucleotide sequence ID" value="NZ_AMQS01000013.1"/>
</dbReference>
<evidence type="ECO:0000259" key="3">
    <source>
        <dbReference type="Pfam" id="PF13731"/>
    </source>
</evidence>
<evidence type="ECO:0000256" key="2">
    <source>
        <dbReference type="SAM" id="SignalP"/>
    </source>
</evidence>
<proteinExistence type="predicted"/>
<comment type="caution">
    <text evidence="4">The sequence shown here is derived from an EMBL/GenBank/DDBJ whole genome shotgun (WGS) entry which is preliminary data.</text>
</comment>
<dbReference type="Proteomes" id="UP000006787">
    <property type="component" value="Unassembled WGS sequence"/>
</dbReference>
<keyword evidence="2" id="KW-0732">Signal</keyword>
<feature type="domain" description="WxL" evidence="3">
    <location>
        <begin position="29"/>
        <end position="240"/>
    </location>
</feature>